<feature type="binding site" evidence="9">
    <location>
        <begin position="326"/>
        <end position="330"/>
    </location>
    <ligand>
        <name>ATP</name>
        <dbReference type="ChEBI" id="CHEBI:30616"/>
    </ligand>
</feature>
<name>A0A4R1HB53_9GAMM</name>
<dbReference type="InterPro" id="IPR000890">
    <property type="entry name" value="Aliphatic_acid_kin_short-chain"/>
</dbReference>
<dbReference type="Gene3D" id="3.30.420.40">
    <property type="match status" value="2"/>
</dbReference>
<dbReference type="EC" id="2.7.2.1" evidence="9"/>
<dbReference type="RefSeq" id="WP_132971596.1">
    <property type="nucleotide sequence ID" value="NZ_SMFX01000001.1"/>
</dbReference>
<gene>
    <name evidence="9" type="primary">ackA</name>
    <name evidence="11" type="ORF">DFR30_0985</name>
</gene>
<dbReference type="Pfam" id="PF00871">
    <property type="entry name" value="Acetate_kinase"/>
    <property type="match status" value="1"/>
</dbReference>
<accession>A0A4R1HB53</accession>
<dbReference type="SUPFAM" id="SSF53067">
    <property type="entry name" value="Actin-like ATPase domain"/>
    <property type="match status" value="2"/>
</dbReference>
<dbReference type="GO" id="GO:0005829">
    <property type="term" value="C:cytosol"/>
    <property type="evidence" value="ECO:0007669"/>
    <property type="project" value="TreeGrafter"/>
</dbReference>
<evidence type="ECO:0000256" key="9">
    <source>
        <dbReference type="HAMAP-Rule" id="MF_00020"/>
    </source>
</evidence>
<feature type="binding site" evidence="9">
    <location>
        <position position="19"/>
    </location>
    <ligand>
        <name>ATP</name>
        <dbReference type="ChEBI" id="CHEBI:30616"/>
    </ligand>
</feature>
<dbReference type="PROSITE" id="PS01075">
    <property type="entry name" value="ACETATE_KINASE_1"/>
    <property type="match status" value="1"/>
</dbReference>
<comment type="function">
    <text evidence="9">Catalyzes the formation of acetyl phosphate from acetate and ATP. Can also catalyze the reverse reaction.</text>
</comment>
<evidence type="ECO:0000256" key="3">
    <source>
        <dbReference type="ARBA" id="ARBA00022679"/>
    </source>
</evidence>
<dbReference type="NCBIfam" id="TIGR00016">
    <property type="entry name" value="ackA"/>
    <property type="match status" value="1"/>
</dbReference>
<keyword evidence="8 9" id="KW-0460">Magnesium</keyword>
<comment type="caution">
    <text evidence="11">The sequence shown here is derived from an EMBL/GenBank/DDBJ whole genome shotgun (WGS) entry which is preliminary data.</text>
</comment>
<evidence type="ECO:0000256" key="4">
    <source>
        <dbReference type="ARBA" id="ARBA00022723"/>
    </source>
</evidence>
<dbReference type="AlphaFoldDB" id="A0A4R1HB53"/>
<keyword evidence="5 9" id="KW-0547">Nucleotide-binding</keyword>
<dbReference type="EMBL" id="SMFX01000001">
    <property type="protein sequence ID" value="TCK17743.1"/>
    <property type="molecule type" value="Genomic_DNA"/>
</dbReference>
<dbReference type="Proteomes" id="UP000295707">
    <property type="component" value="Unassembled WGS sequence"/>
</dbReference>
<dbReference type="GO" id="GO:0005524">
    <property type="term" value="F:ATP binding"/>
    <property type="evidence" value="ECO:0007669"/>
    <property type="project" value="UniProtKB-KW"/>
</dbReference>
<comment type="cofactor">
    <cofactor evidence="9">
        <name>Mg(2+)</name>
        <dbReference type="ChEBI" id="CHEBI:18420"/>
    </cofactor>
    <cofactor evidence="9">
        <name>Mn(2+)</name>
        <dbReference type="ChEBI" id="CHEBI:29035"/>
    </cofactor>
    <text evidence="9">Mg(2+). Can also accept Mn(2+).</text>
</comment>
<feature type="binding site" evidence="9">
    <location>
        <position position="92"/>
    </location>
    <ligand>
        <name>substrate</name>
    </ligand>
</feature>
<feature type="binding site" evidence="9">
    <location>
        <position position="12"/>
    </location>
    <ligand>
        <name>Mg(2+)</name>
        <dbReference type="ChEBI" id="CHEBI:18420"/>
    </ligand>
</feature>
<evidence type="ECO:0000256" key="1">
    <source>
        <dbReference type="ARBA" id="ARBA00008748"/>
    </source>
</evidence>
<proteinExistence type="inferred from homology"/>
<dbReference type="InterPro" id="IPR004372">
    <property type="entry name" value="Ac/propionate_kinase"/>
</dbReference>
<dbReference type="GO" id="GO:0006083">
    <property type="term" value="P:acetate metabolic process"/>
    <property type="evidence" value="ECO:0007669"/>
    <property type="project" value="TreeGrafter"/>
</dbReference>
<feature type="site" description="Transition state stabilizer" evidence="9">
    <location>
        <position position="180"/>
    </location>
</feature>
<dbReference type="InterPro" id="IPR023865">
    <property type="entry name" value="Aliphatic_acid_kinase_CS"/>
</dbReference>
<dbReference type="PRINTS" id="PR00471">
    <property type="entry name" value="ACETATEKNASE"/>
</dbReference>
<comment type="subcellular location">
    <subcellularLocation>
        <location evidence="9">Cytoplasm</location>
    </subcellularLocation>
</comment>
<sequence>MTTGRDNLLVINSGSSSLKFTLFTGVDRSSLQERCRGLMSGIGQESRFRVSENGRTREVPVVLQDHEQALSTLMTWLSEQAGDATLTAVGHRMVHGGTRFNKPVPVTNDVLHYLDTLTPLAPNHLPANLAGIAALQKLQPNLPQVACFDTAFHSTRAEVEQQFALPDREALNNVRRYGFHGLSYEYIASVLPDHLGEKADGRVIVAHLGHGASLCAMHQRHSVATTMTFTPLDGIPMGTRSGSIDPAVVLYLLQQGMTSQAISDLLYFESGLLGVSGISDDMSTLLDSNEAKARFAIDLFVHHTVRAIGSLAAALGGIDGLVFTAGIGEHSPRIRSAVAAGCKWLGLELDEAANTRGISCINKPGSQVEARVIPTNEELMIARHTLATLSLQAGN</sequence>
<dbReference type="PANTHER" id="PTHR21060">
    <property type="entry name" value="ACETATE KINASE"/>
    <property type="match status" value="1"/>
</dbReference>
<dbReference type="UniPathway" id="UPA00340">
    <property type="reaction ID" value="UER00458"/>
</dbReference>
<dbReference type="InterPro" id="IPR043129">
    <property type="entry name" value="ATPase_NBD"/>
</dbReference>
<reference evidence="11 12" key="1">
    <citation type="submission" date="2019-03" db="EMBL/GenBank/DDBJ databases">
        <title>Genomic Encyclopedia of Type Strains, Phase IV (KMG-IV): sequencing the most valuable type-strain genomes for metagenomic binning, comparative biology and taxonomic classification.</title>
        <authorList>
            <person name="Goeker M."/>
        </authorList>
    </citation>
    <scope>NUCLEOTIDE SEQUENCE [LARGE SCALE GENOMIC DNA]</scope>
    <source>
        <strain evidence="11 12">DSM 19610</strain>
    </source>
</reference>
<dbReference type="PIRSF" id="PIRSF000722">
    <property type="entry name" value="Acetate_prop_kin"/>
    <property type="match status" value="1"/>
</dbReference>
<comment type="similarity">
    <text evidence="1 9 10">Belongs to the acetokinase family.</text>
</comment>
<dbReference type="HAMAP" id="MF_00020">
    <property type="entry name" value="Acetate_kinase"/>
    <property type="match status" value="1"/>
</dbReference>
<keyword evidence="2 9" id="KW-0963">Cytoplasm</keyword>
<dbReference type="OrthoDB" id="9802453at2"/>
<dbReference type="PANTHER" id="PTHR21060:SF21">
    <property type="entry name" value="ACETATE KINASE"/>
    <property type="match status" value="1"/>
</dbReference>
<evidence type="ECO:0000313" key="12">
    <source>
        <dbReference type="Proteomes" id="UP000295707"/>
    </source>
</evidence>
<comment type="pathway">
    <text evidence="9">Metabolic intermediate biosynthesis; acetyl-CoA biosynthesis; acetyl-CoA from acetate: step 1/2.</text>
</comment>
<feature type="site" description="Transition state stabilizer" evidence="9">
    <location>
        <position position="240"/>
    </location>
</feature>
<evidence type="ECO:0000256" key="6">
    <source>
        <dbReference type="ARBA" id="ARBA00022777"/>
    </source>
</evidence>
<dbReference type="GO" id="GO:0000287">
    <property type="term" value="F:magnesium ion binding"/>
    <property type="evidence" value="ECO:0007669"/>
    <property type="project" value="UniProtKB-UniRule"/>
</dbReference>
<keyword evidence="4 9" id="KW-0479">Metal-binding</keyword>
<comment type="catalytic activity">
    <reaction evidence="9">
        <text>acetate + ATP = acetyl phosphate + ADP</text>
        <dbReference type="Rhea" id="RHEA:11352"/>
        <dbReference type="ChEBI" id="CHEBI:22191"/>
        <dbReference type="ChEBI" id="CHEBI:30089"/>
        <dbReference type="ChEBI" id="CHEBI:30616"/>
        <dbReference type="ChEBI" id="CHEBI:456216"/>
        <dbReference type="EC" id="2.7.2.1"/>
    </reaction>
</comment>
<organism evidence="11 12">
    <name type="scientific">Thiogranum longum</name>
    <dbReference type="NCBI Taxonomy" id="1537524"/>
    <lineage>
        <taxon>Bacteria</taxon>
        <taxon>Pseudomonadati</taxon>
        <taxon>Pseudomonadota</taxon>
        <taxon>Gammaproteobacteria</taxon>
        <taxon>Chromatiales</taxon>
        <taxon>Ectothiorhodospiraceae</taxon>
        <taxon>Thiogranum</taxon>
    </lineage>
</organism>
<protein>
    <recommendedName>
        <fullName evidence="9">Acetate kinase</fullName>
        <ecNumber evidence="9">2.7.2.1</ecNumber>
    </recommendedName>
    <alternativeName>
        <fullName evidence="9">Acetokinase</fullName>
    </alternativeName>
</protein>
<feature type="active site" description="Proton donor/acceptor" evidence="9">
    <location>
        <position position="149"/>
    </location>
</feature>
<evidence type="ECO:0000256" key="8">
    <source>
        <dbReference type="ARBA" id="ARBA00022842"/>
    </source>
</evidence>
<keyword evidence="6 9" id="KW-0418">Kinase</keyword>
<keyword evidence="7 9" id="KW-0067">ATP-binding</keyword>
<evidence type="ECO:0000256" key="2">
    <source>
        <dbReference type="ARBA" id="ARBA00022490"/>
    </source>
</evidence>
<evidence type="ECO:0000256" key="7">
    <source>
        <dbReference type="ARBA" id="ARBA00022840"/>
    </source>
</evidence>
<comment type="caution">
    <text evidence="9">Lacks conserved residue(s) required for the propagation of feature annotation.</text>
</comment>
<comment type="subunit">
    <text evidence="9">Homodimer.</text>
</comment>
<keyword evidence="3 9" id="KW-0808">Transferase</keyword>
<evidence type="ECO:0000313" key="11">
    <source>
        <dbReference type="EMBL" id="TCK17743.1"/>
    </source>
</evidence>
<dbReference type="GO" id="GO:0006085">
    <property type="term" value="P:acetyl-CoA biosynthetic process"/>
    <property type="evidence" value="ECO:0007669"/>
    <property type="project" value="UniProtKB-UniRule"/>
</dbReference>
<feature type="binding site" evidence="9">
    <location>
        <position position="377"/>
    </location>
    <ligand>
        <name>Mg(2+)</name>
        <dbReference type="ChEBI" id="CHEBI:18420"/>
    </ligand>
</feature>
<evidence type="ECO:0000256" key="5">
    <source>
        <dbReference type="ARBA" id="ARBA00022741"/>
    </source>
</evidence>
<keyword evidence="12" id="KW-1185">Reference proteome</keyword>
<feature type="binding site" evidence="9">
    <location>
        <begin position="207"/>
        <end position="211"/>
    </location>
    <ligand>
        <name>ATP</name>
        <dbReference type="ChEBI" id="CHEBI:30616"/>
    </ligand>
</feature>
<evidence type="ECO:0000256" key="10">
    <source>
        <dbReference type="RuleBase" id="RU003835"/>
    </source>
</evidence>
<dbReference type="GO" id="GO:0008776">
    <property type="term" value="F:acetate kinase activity"/>
    <property type="evidence" value="ECO:0007669"/>
    <property type="project" value="UniProtKB-UniRule"/>
</dbReference>